<accession>A0A1Y1IKK6</accession>
<evidence type="ECO:0000256" key="6">
    <source>
        <dbReference type="ARBA" id="ARBA00022786"/>
    </source>
</evidence>
<keyword evidence="3 11" id="KW-0812">Transmembrane</keyword>
<keyword evidence="5" id="KW-0863">Zinc-finger</keyword>
<dbReference type="EMBL" id="DF237528">
    <property type="protein sequence ID" value="GAQ89939.1"/>
    <property type="molecule type" value="Genomic_DNA"/>
</dbReference>
<dbReference type="PROSITE" id="PS51292">
    <property type="entry name" value="ZF_RING_CH"/>
    <property type="match status" value="1"/>
</dbReference>
<dbReference type="STRING" id="105231.A0A1Y1IKK6"/>
<keyword evidence="2" id="KW-0808">Transferase</keyword>
<evidence type="ECO:0000256" key="8">
    <source>
        <dbReference type="ARBA" id="ARBA00022989"/>
    </source>
</evidence>
<organism evidence="13 14">
    <name type="scientific">Klebsormidium nitens</name>
    <name type="common">Green alga</name>
    <name type="synonym">Ulothrix nitens</name>
    <dbReference type="NCBI Taxonomy" id="105231"/>
    <lineage>
        <taxon>Eukaryota</taxon>
        <taxon>Viridiplantae</taxon>
        <taxon>Streptophyta</taxon>
        <taxon>Klebsormidiophyceae</taxon>
        <taxon>Klebsormidiales</taxon>
        <taxon>Klebsormidiaceae</taxon>
        <taxon>Klebsormidium</taxon>
    </lineage>
</organism>
<evidence type="ECO:0000259" key="12">
    <source>
        <dbReference type="PROSITE" id="PS51292"/>
    </source>
</evidence>
<dbReference type="PANTHER" id="PTHR46065:SF3">
    <property type="entry name" value="FI20425P1"/>
    <property type="match status" value="1"/>
</dbReference>
<dbReference type="GO" id="GO:0016740">
    <property type="term" value="F:transferase activity"/>
    <property type="evidence" value="ECO:0007669"/>
    <property type="project" value="UniProtKB-KW"/>
</dbReference>
<evidence type="ECO:0000256" key="5">
    <source>
        <dbReference type="ARBA" id="ARBA00022771"/>
    </source>
</evidence>
<dbReference type="Pfam" id="PF12906">
    <property type="entry name" value="RINGv"/>
    <property type="match status" value="1"/>
</dbReference>
<proteinExistence type="predicted"/>
<evidence type="ECO:0000313" key="14">
    <source>
        <dbReference type="Proteomes" id="UP000054558"/>
    </source>
</evidence>
<keyword evidence="8 11" id="KW-1133">Transmembrane helix</keyword>
<name>A0A1Y1IKK6_KLENI</name>
<sequence>MGGANGDIAVATEKAPASTTMEDGITTVDMRTHSEAETSERGSESRKGKQAVPEGEAEMGLEAPLLRTDIEAGGGGQEGTEGEIPPGLRSLSKGSARSSSESVDECRICKEEREPGEKMIRPCLCGGSMARVHAHCLQAWLKRRRADVSQEDAFKCEVCKAPYRLHIREYFNCTAAALCSWTTCGFCTEFAVIAAALITLAGVFCLSILNDEADVGSLGFFITVGMDSFVFCLGIVMLKNVAQRWRAENTIPVLTPFSNVTSPTSPRSPRTSNV</sequence>
<dbReference type="AlphaFoldDB" id="A0A1Y1IKK6"/>
<dbReference type="SUPFAM" id="SSF57850">
    <property type="entry name" value="RING/U-box"/>
    <property type="match status" value="1"/>
</dbReference>
<dbReference type="InterPro" id="IPR013083">
    <property type="entry name" value="Znf_RING/FYVE/PHD"/>
</dbReference>
<keyword evidence="14" id="KW-1185">Reference proteome</keyword>
<evidence type="ECO:0000256" key="3">
    <source>
        <dbReference type="ARBA" id="ARBA00022692"/>
    </source>
</evidence>
<evidence type="ECO:0000256" key="10">
    <source>
        <dbReference type="SAM" id="MobiDB-lite"/>
    </source>
</evidence>
<keyword evidence="4" id="KW-0479">Metal-binding</keyword>
<comment type="subcellular location">
    <subcellularLocation>
        <location evidence="1">Membrane</location>
        <topology evidence="1">Multi-pass membrane protein</topology>
    </subcellularLocation>
</comment>
<reference evidence="13 14" key="1">
    <citation type="journal article" date="2014" name="Nat. Commun.">
        <title>Klebsormidium flaccidum genome reveals primary factors for plant terrestrial adaptation.</title>
        <authorList>
            <person name="Hori K."/>
            <person name="Maruyama F."/>
            <person name="Fujisawa T."/>
            <person name="Togashi T."/>
            <person name="Yamamoto N."/>
            <person name="Seo M."/>
            <person name="Sato S."/>
            <person name="Yamada T."/>
            <person name="Mori H."/>
            <person name="Tajima N."/>
            <person name="Moriyama T."/>
            <person name="Ikeuchi M."/>
            <person name="Watanabe M."/>
            <person name="Wada H."/>
            <person name="Kobayashi K."/>
            <person name="Saito M."/>
            <person name="Masuda T."/>
            <person name="Sasaki-Sekimoto Y."/>
            <person name="Mashiguchi K."/>
            <person name="Awai K."/>
            <person name="Shimojima M."/>
            <person name="Masuda S."/>
            <person name="Iwai M."/>
            <person name="Nobusawa T."/>
            <person name="Narise T."/>
            <person name="Kondo S."/>
            <person name="Saito H."/>
            <person name="Sato R."/>
            <person name="Murakawa M."/>
            <person name="Ihara Y."/>
            <person name="Oshima-Yamada Y."/>
            <person name="Ohtaka K."/>
            <person name="Satoh M."/>
            <person name="Sonobe K."/>
            <person name="Ishii M."/>
            <person name="Ohtani R."/>
            <person name="Kanamori-Sato M."/>
            <person name="Honoki R."/>
            <person name="Miyazaki D."/>
            <person name="Mochizuki H."/>
            <person name="Umetsu J."/>
            <person name="Higashi K."/>
            <person name="Shibata D."/>
            <person name="Kamiya Y."/>
            <person name="Sato N."/>
            <person name="Nakamura Y."/>
            <person name="Tabata S."/>
            <person name="Ida S."/>
            <person name="Kurokawa K."/>
            <person name="Ohta H."/>
        </authorList>
    </citation>
    <scope>NUCLEOTIDE SEQUENCE [LARGE SCALE GENOMIC DNA]</scope>
    <source>
        <strain evidence="13 14">NIES-2285</strain>
    </source>
</reference>
<keyword evidence="9 11" id="KW-0472">Membrane</keyword>
<evidence type="ECO:0000256" key="11">
    <source>
        <dbReference type="SAM" id="Phobius"/>
    </source>
</evidence>
<gene>
    <name evidence="13" type="ORF">KFL_005790100</name>
</gene>
<keyword evidence="7" id="KW-0862">Zinc</keyword>
<dbReference type="PANTHER" id="PTHR46065">
    <property type="entry name" value="E3 UBIQUITIN-PROTEIN LIGASE MARCH 2/3 FAMILY MEMBER"/>
    <property type="match status" value="1"/>
</dbReference>
<feature type="compositionally biased region" description="Basic and acidic residues" evidence="10">
    <location>
        <begin position="30"/>
        <end position="47"/>
    </location>
</feature>
<dbReference type="GO" id="GO:0008270">
    <property type="term" value="F:zinc ion binding"/>
    <property type="evidence" value="ECO:0007669"/>
    <property type="project" value="UniProtKB-KW"/>
</dbReference>
<dbReference type="GO" id="GO:0016020">
    <property type="term" value="C:membrane"/>
    <property type="evidence" value="ECO:0007669"/>
    <property type="project" value="UniProtKB-SubCell"/>
</dbReference>
<evidence type="ECO:0000256" key="4">
    <source>
        <dbReference type="ARBA" id="ARBA00022723"/>
    </source>
</evidence>
<dbReference type="CDD" id="cd16495">
    <property type="entry name" value="RING_CH-C4HC3_MARCH"/>
    <property type="match status" value="1"/>
</dbReference>
<evidence type="ECO:0000256" key="1">
    <source>
        <dbReference type="ARBA" id="ARBA00004141"/>
    </source>
</evidence>
<dbReference type="Gene3D" id="3.30.40.10">
    <property type="entry name" value="Zinc/RING finger domain, C3HC4 (zinc finger)"/>
    <property type="match status" value="1"/>
</dbReference>
<feature type="transmembrane region" description="Helical" evidence="11">
    <location>
        <begin position="215"/>
        <end position="238"/>
    </location>
</feature>
<evidence type="ECO:0000256" key="2">
    <source>
        <dbReference type="ARBA" id="ARBA00022679"/>
    </source>
</evidence>
<dbReference type="InterPro" id="IPR011016">
    <property type="entry name" value="Znf_RING-CH"/>
</dbReference>
<keyword evidence="6" id="KW-0833">Ubl conjugation pathway</keyword>
<evidence type="ECO:0000313" key="13">
    <source>
        <dbReference type="EMBL" id="GAQ89939.1"/>
    </source>
</evidence>
<dbReference type="OrthoDB" id="2020280at2759"/>
<feature type="domain" description="RING-CH-type" evidence="12">
    <location>
        <begin position="98"/>
        <end position="166"/>
    </location>
</feature>
<evidence type="ECO:0000256" key="7">
    <source>
        <dbReference type="ARBA" id="ARBA00022833"/>
    </source>
</evidence>
<protein>
    <submittedName>
        <fullName evidence="13">Zinc finger RING-CH-type domain containing protein</fullName>
    </submittedName>
</protein>
<dbReference type="SMART" id="SM00744">
    <property type="entry name" value="RINGv"/>
    <property type="match status" value="1"/>
</dbReference>
<feature type="region of interest" description="Disordered" evidence="10">
    <location>
        <begin position="1"/>
        <end position="96"/>
    </location>
</feature>
<dbReference type="Proteomes" id="UP000054558">
    <property type="component" value="Unassembled WGS sequence"/>
</dbReference>
<evidence type="ECO:0000256" key="9">
    <source>
        <dbReference type="ARBA" id="ARBA00023136"/>
    </source>
</evidence>